<feature type="region of interest" description="Disordered" evidence="1">
    <location>
        <begin position="204"/>
        <end position="242"/>
    </location>
</feature>
<reference evidence="3 4" key="1">
    <citation type="submission" date="2020-08" db="EMBL/GenBank/DDBJ databases">
        <title>Genomic Encyclopedia of Type Strains, Phase IV (KMG-IV): sequencing the most valuable type-strain genomes for metagenomic binning, comparative biology and taxonomic classification.</title>
        <authorList>
            <person name="Goeker M."/>
        </authorList>
    </citation>
    <scope>NUCLEOTIDE SEQUENCE [LARGE SCALE GENOMIC DNA]</scope>
    <source>
        <strain evidence="3 4">DSM 25481</strain>
    </source>
</reference>
<evidence type="ECO:0000313" key="3">
    <source>
        <dbReference type="EMBL" id="MBB3972113.1"/>
    </source>
</evidence>
<sequence length="242" mass="25492">MELGKIARLALLSAALGMVAAPSYAQDKPAAGDAQKAPDAAAGPGPMSANPPAPPQPNWVKICNTDPNAKKEVCLTSRDLRTETGQTIASIAVRVVSGENKKFVLAAVPPGLLIQPGVRIAVDQNSPTNGKYSICFPNACYAELEINDAFFNNMKKGSNLVLQAMNQQAKTLNFPISLAGFTKAYEGPAADPKAIEEYKKEMNEGLNRLAEQQRNKLQAPSTPVPPSDGGPSIGDKAPVKGQ</sequence>
<dbReference type="RefSeq" id="WP_246397925.1">
    <property type="nucleotide sequence ID" value="NZ_JACIDR010000001.1"/>
</dbReference>
<feature type="compositionally biased region" description="Polar residues" evidence="1">
    <location>
        <begin position="210"/>
        <end position="221"/>
    </location>
</feature>
<evidence type="ECO:0000313" key="4">
    <source>
        <dbReference type="Proteomes" id="UP000528964"/>
    </source>
</evidence>
<keyword evidence="4" id="KW-1185">Reference proteome</keyword>
<organism evidence="3 4">
    <name type="scientific">Hansschlegelia beijingensis</name>
    <dbReference type="NCBI Taxonomy" id="1133344"/>
    <lineage>
        <taxon>Bacteria</taxon>
        <taxon>Pseudomonadati</taxon>
        <taxon>Pseudomonadota</taxon>
        <taxon>Alphaproteobacteria</taxon>
        <taxon>Hyphomicrobiales</taxon>
        <taxon>Methylopilaceae</taxon>
        <taxon>Hansschlegelia</taxon>
    </lineage>
</organism>
<feature type="signal peptide" evidence="2">
    <location>
        <begin position="1"/>
        <end position="25"/>
    </location>
</feature>
<feature type="chain" id="PRO_5031029888" evidence="2">
    <location>
        <begin position="26"/>
        <end position="242"/>
    </location>
</feature>
<dbReference type="InterPro" id="IPR010642">
    <property type="entry name" value="Invasion_prot_B"/>
</dbReference>
<feature type="compositionally biased region" description="Low complexity" evidence="1">
    <location>
        <begin position="29"/>
        <end position="48"/>
    </location>
</feature>
<dbReference type="AlphaFoldDB" id="A0A7W6CW11"/>
<protein>
    <submittedName>
        <fullName evidence="3">Invasion protein IalB</fullName>
    </submittedName>
</protein>
<dbReference type="InterPro" id="IPR038696">
    <property type="entry name" value="IalB_sf"/>
</dbReference>
<evidence type="ECO:0000256" key="1">
    <source>
        <dbReference type="SAM" id="MobiDB-lite"/>
    </source>
</evidence>
<accession>A0A7W6CW11</accession>
<dbReference type="EMBL" id="JACIDR010000001">
    <property type="protein sequence ID" value="MBB3972113.1"/>
    <property type="molecule type" value="Genomic_DNA"/>
</dbReference>
<gene>
    <name evidence="3" type="ORF">GGR24_000746</name>
</gene>
<feature type="region of interest" description="Disordered" evidence="1">
    <location>
        <begin position="29"/>
        <end position="58"/>
    </location>
</feature>
<dbReference type="Proteomes" id="UP000528964">
    <property type="component" value="Unassembled WGS sequence"/>
</dbReference>
<proteinExistence type="predicted"/>
<dbReference type="Gene3D" id="2.60.40.1880">
    <property type="entry name" value="Invasion associated locus B (IalB) protein"/>
    <property type="match status" value="1"/>
</dbReference>
<dbReference type="Pfam" id="PF06776">
    <property type="entry name" value="IalB"/>
    <property type="match status" value="1"/>
</dbReference>
<name>A0A7W6CW11_9HYPH</name>
<evidence type="ECO:0000256" key="2">
    <source>
        <dbReference type="SAM" id="SignalP"/>
    </source>
</evidence>
<comment type="caution">
    <text evidence="3">The sequence shown here is derived from an EMBL/GenBank/DDBJ whole genome shotgun (WGS) entry which is preliminary data.</text>
</comment>
<keyword evidence="2" id="KW-0732">Signal</keyword>